<dbReference type="EMBL" id="CP036501">
    <property type="protein sequence ID" value="UZP74739.1"/>
    <property type="molecule type" value="Genomic_DNA"/>
</dbReference>
<accession>A0ABY6Q6Q7</accession>
<evidence type="ECO:0000313" key="1">
    <source>
        <dbReference type="EMBL" id="UZP74739.1"/>
    </source>
</evidence>
<reference evidence="1 2" key="1">
    <citation type="submission" date="2019-02" db="EMBL/GenBank/DDBJ databases">
        <title>Halieaceae_genomes.</title>
        <authorList>
            <person name="Li S.-H."/>
        </authorList>
    </citation>
    <scope>NUCLEOTIDE SEQUENCE [LARGE SCALE GENOMIC DNA]</scope>
    <source>
        <strain evidence="1 2">JH123</strain>
    </source>
</reference>
<proteinExistence type="predicted"/>
<gene>
    <name evidence="1" type="ORF">E0F26_08305</name>
</gene>
<keyword evidence="2" id="KW-1185">Reference proteome</keyword>
<sequence>MHHALSKTRSIHQINGQLLILFAAFYSSLANAFAAPQSPDSEREKSAILVASSERGVVTLTSDLDIGITISSDIPLQSGTAMEGAFRETEAQLLGAKQRRVFENAGQWGVVRLYPQPSLIPQLMLDMVVLQSDGRQLRVHAMLTGVHGDTLLSDTYLDYASSEGVLTADNEDPFTDLFHRIHNDVATKVALMPESEDYLRQLSFLRYAQQLAPQAFEAYLSREGESWQLLRAPAEQDPMYQRISKLREYELLFVDTIDEQLTSALREIDTAYRLWLRASKEQLDWLEKRRARGVNAEGLADDSAFARHQAVYAAYRSLKIHEQELFELVLDLESESRSTALEIEETVVTLEGTLEQQYREWREALAKIMMLENVF</sequence>
<evidence type="ECO:0000313" key="2">
    <source>
        <dbReference type="Proteomes" id="UP001317963"/>
    </source>
</evidence>
<protein>
    <recommendedName>
        <fullName evidence="3">Secreted protein</fullName>
    </recommendedName>
</protein>
<dbReference type="Proteomes" id="UP001317963">
    <property type="component" value="Chromosome"/>
</dbReference>
<evidence type="ECO:0008006" key="3">
    <source>
        <dbReference type="Google" id="ProtNLM"/>
    </source>
</evidence>
<dbReference type="RefSeq" id="WP_279241200.1">
    <property type="nucleotide sequence ID" value="NZ_CP036501.1"/>
</dbReference>
<organism evidence="1 2">
    <name type="scientific">Candidatus Paraluminiphilus aquimaris</name>
    <dbReference type="NCBI Taxonomy" id="2518994"/>
    <lineage>
        <taxon>Bacteria</taxon>
        <taxon>Pseudomonadati</taxon>
        <taxon>Pseudomonadota</taxon>
        <taxon>Gammaproteobacteria</taxon>
        <taxon>Cellvibrionales</taxon>
        <taxon>Halieaceae</taxon>
        <taxon>Candidatus Paraluminiphilus</taxon>
    </lineage>
</organism>
<name>A0ABY6Q6Q7_9GAMM</name>